<proteinExistence type="inferred from homology"/>
<dbReference type="FunFam" id="1.10.10.10:FF:000001">
    <property type="entry name" value="LysR family transcriptional regulator"/>
    <property type="match status" value="1"/>
</dbReference>
<keyword evidence="7" id="KW-1185">Reference proteome</keyword>
<dbReference type="InterPro" id="IPR005119">
    <property type="entry name" value="LysR_subst-bd"/>
</dbReference>
<evidence type="ECO:0000256" key="4">
    <source>
        <dbReference type="ARBA" id="ARBA00023163"/>
    </source>
</evidence>
<accession>A0A2Z5G178</accession>
<dbReference type="KEGG" id="abas:ACPOL_3251"/>
<evidence type="ECO:0000256" key="2">
    <source>
        <dbReference type="ARBA" id="ARBA00023015"/>
    </source>
</evidence>
<comment type="similarity">
    <text evidence="1">Belongs to the LysR transcriptional regulatory family.</text>
</comment>
<evidence type="ECO:0000259" key="5">
    <source>
        <dbReference type="PROSITE" id="PS50931"/>
    </source>
</evidence>
<keyword evidence="3" id="KW-0238">DNA-binding</keyword>
<dbReference type="GO" id="GO:0003700">
    <property type="term" value="F:DNA-binding transcription factor activity"/>
    <property type="evidence" value="ECO:0007669"/>
    <property type="project" value="InterPro"/>
</dbReference>
<evidence type="ECO:0000256" key="1">
    <source>
        <dbReference type="ARBA" id="ARBA00009437"/>
    </source>
</evidence>
<dbReference type="Pfam" id="PF03466">
    <property type="entry name" value="LysR_substrate"/>
    <property type="match status" value="1"/>
</dbReference>
<evidence type="ECO:0000313" key="7">
    <source>
        <dbReference type="Proteomes" id="UP000253606"/>
    </source>
</evidence>
<gene>
    <name evidence="6" type="ORF">ACPOL_3251</name>
</gene>
<evidence type="ECO:0000313" key="6">
    <source>
        <dbReference type="EMBL" id="AXC12544.1"/>
    </source>
</evidence>
<organism evidence="6 7">
    <name type="scientific">Acidisarcina polymorpha</name>
    <dbReference type="NCBI Taxonomy" id="2211140"/>
    <lineage>
        <taxon>Bacteria</taxon>
        <taxon>Pseudomonadati</taxon>
        <taxon>Acidobacteriota</taxon>
        <taxon>Terriglobia</taxon>
        <taxon>Terriglobales</taxon>
        <taxon>Acidobacteriaceae</taxon>
        <taxon>Acidisarcina</taxon>
    </lineage>
</organism>
<dbReference type="InterPro" id="IPR036390">
    <property type="entry name" value="WH_DNA-bd_sf"/>
</dbReference>
<protein>
    <submittedName>
        <fullName evidence="6">Transcriptional regulator, LysR family</fullName>
    </submittedName>
</protein>
<name>A0A2Z5G178_9BACT</name>
<dbReference type="AlphaFoldDB" id="A0A2Z5G178"/>
<keyword evidence="4" id="KW-0804">Transcription</keyword>
<dbReference type="Gene3D" id="3.40.190.290">
    <property type="match status" value="1"/>
</dbReference>
<dbReference type="Gene3D" id="1.10.10.10">
    <property type="entry name" value="Winged helix-like DNA-binding domain superfamily/Winged helix DNA-binding domain"/>
    <property type="match status" value="1"/>
</dbReference>
<sequence length="312" mass="35105">MEPDLNDPAIFAEVIAAKSFSEAARRLHIPTSTISRRIADLELQLGVSLIIRTTRQLRLTEVGSEVLEFARQGAELRESVGNIAASHTDKLSGTLRISAPPSISDSFLAPLVGAFQNSYPDVRIQIFITDRIVDPISEGIDLAFVVRNRHDPSHSVLELLTYRHILVASPSYFAKHSRPKTPRDLRSHRLLAFSFWRPQNVWNFTNVRLKIKERVAFQPYLSINEYSGLASALLAGTGIGELPPIVQPELLRSGKLVEAMPEWQFTLYTLSIVHVGNRFVPKIARIFKDFALEFSPTLFPKFRGKRPPVETK</sequence>
<keyword evidence="2" id="KW-0805">Transcription regulation</keyword>
<dbReference type="RefSeq" id="WP_114207729.1">
    <property type="nucleotide sequence ID" value="NZ_CP030840.1"/>
</dbReference>
<dbReference type="EMBL" id="CP030840">
    <property type="protein sequence ID" value="AXC12544.1"/>
    <property type="molecule type" value="Genomic_DNA"/>
</dbReference>
<feature type="domain" description="HTH lysR-type" evidence="5">
    <location>
        <begin position="3"/>
        <end position="60"/>
    </location>
</feature>
<dbReference type="SUPFAM" id="SSF53850">
    <property type="entry name" value="Periplasmic binding protein-like II"/>
    <property type="match status" value="1"/>
</dbReference>
<dbReference type="PROSITE" id="PS50931">
    <property type="entry name" value="HTH_LYSR"/>
    <property type="match status" value="1"/>
</dbReference>
<evidence type="ECO:0000256" key="3">
    <source>
        <dbReference type="ARBA" id="ARBA00023125"/>
    </source>
</evidence>
<dbReference type="InterPro" id="IPR058163">
    <property type="entry name" value="LysR-type_TF_proteobact-type"/>
</dbReference>
<dbReference type="GO" id="GO:0043565">
    <property type="term" value="F:sequence-specific DNA binding"/>
    <property type="evidence" value="ECO:0007669"/>
    <property type="project" value="TreeGrafter"/>
</dbReference>
<dbReference type="CDD" id="cd08422">
    <property type="entry name" value="PBP2_CrgA_like"/>
    <property type="match status" value="1"/>
</dbReference>
<dbReference type="InterPro" id="IPR000847">
    <property type="entry name" value="LysR_HTH_N"/>
</dbReference>
<dbReference type="Pfam" id="PF00126">
    <property type="entry name" value="HTH_1"/>
    <property type="match status" value="1"/>
</dbReference>
<dbReference type="Proteomes" id="UP000253606">
    <property type="component" value="Chromosome"/>
</dbReference>
<dbReference type="OrthoDB" id="9785745at2"/>
<dbReference type="InterPro" id="IPR036388">
    <property type="entry name" value="WH-like_DNA-bd_sf"/>
</dbReference>
<dbReference type="SUPFAM" id="SSF46785">
    <property type="entry name" value="Winged helix' DNA-binding domain"/>
    <property type="match status" value="1"/>
</dbReference>
<dbReference type="PANTHER" id="PTHR30537:SF68">
    <property type="entry name" value="TRANSCRIPTIONAL REGULATOR-RELATED"/>
    <property type="match status" value="1"/>
</dbReference>
<dbReference type="GO" id="GO:0006351">
    <property type="term" value="P:DNA-templated transcription"/>
    <property type="evidence" value="ECO:0007669"/>
    <property type="project" value="TreeGrafter"/>
</dbReference>
<dbReference type="PANTHER" id="PTHR30537">
    <property type="entry name" value="HTH-TYPE TRANSCRIPTIONAL REGULATOR"/>
    <property type="match status" value="1"/>
</dbReference>
<reference evidence="6 7" key="1">
    <citation type="journal article" date="2018" name="Front. Microbiol.">
        <title>Hydrolytic Capabilities as a Key to Environmental Success: Chitinolytic and Cellulolytic Acidobacteria From Acidic Sub-arctic Soils and Boreal Peatlands.</title>
        <authorList>
            <person name="Belova S.E."/>
            <person name="Ravin N.V."/>
            <person name="Pankratov T.A."/>
            <person name="Rakitin A.L."/>
            <person name="Ivanova A.A."/>
            <person name="Beletsky A.V."/>
            <person name="Mardanov A.V."/>
            <person name="Sinninghe Damste J.S."/>
            <person name="Dedysh S.N."/>
        </authorList>
    </citation>
    <scope>NUCLEOTIDE SEQUENCE [LARGE SCALE GENOMIC DNA]</scope>
    <source>
        <strain evidence="6 7">SBC82</strain>
    </source>
</reference>